<dbReference type="AlphaFoldDB" id="A0AAQ3X6Q9"/>
<gene>
    <name evidence="1" type="ORF">U9M48_033963</name>
</gene>
<keyword evidence="2" id="KW-1185">Reference proteome</keyword>
<name>A0AAQ3X6Q9_PASNO</name>
<organism evidence="1 2">
    <name type="scientific">Paspalum notatum var. saurae</name>
    <dbReference type="NCBI Taxonomy" id="547442"/>
    <lineage>
        <taxon>Eukaryota</taxon>
        <taxon>Viridiplantae</taxon>
        <taxon>Streptophyta</taxon>
        <taxon>Embryophyta</taxon>
        <taxon>Tracheophyta</taxon>
        <taxon>Spermatophyta</taxon>
        <taxon>Magnoliopsida</taxon>
        <taxon>Liliopsida</taxon>
        <taxon>Poales</taxon>
        <taxon>Poaceae</taxon>
        <taxon>PACMAD clade</taxon>
        <taxon>Panicoideae</taxon>
        <taxon>Andropogonodae</taxon>
        <taxon>Paspaleae</taxon>
        <taxon>Paspalinae</taxon>
        <taxon>Paspalum</taxon>
    </lineage>
</organism>
<dbReference type="EMBL" id="CP144751">
    <property type="protein sequence ID" value="WVZ87306.1"/>
    <property type="molecule type" value="Genomic_DNA"/>
</dbReference>
<proteinExistence type="predicted"/>
<evidence type="ECO:0000313" key="2">
    <source>
        <dbReference type="Proteomes" id="UP001341281"/>
    </source>
</evidence>
<reference evidence="1 2" key="1">
    <citation type="submission" date="2024-02" db="EMBL/GenBank/DDBJ databases">
        <title>High-quality chromosome-scale genome assembly of Pensacola bahiagrass (Paspalum notatum Flugge var. saurae).</title>
        <authorList>
            <person name="Vega J.M."/>
            <person name="Podio M."/>
            <person name="Orjuela J."/>
            <person name="Siena L.A."/>
            <person name="Pessino S.C."/>
            <person name="Combes M.C."/>
            <person name="Mariac C."/>
            <person name="Albertini E."/>
            <person name="Pupilli F."/>
            <person name="Ortiz J.P.A."/>
            <person name="Leblanc O."/>
        </authorList>
    </citation>
    <scope>NUCLEOTIDE SEQUENCE [LARGE SCALE GENOMIC DNA]</scope>
    <source>
        <strain evidence="1">R1</strain>
        <tissue evidence="1">Leaf</tissue>
    </source>
</reference>
<sequence length="86" mass="9740">MARWRYMVACSRLSGWKQSARMGRSTSWSAMASTEKESMPQTLQQQWTLFHLHLDDYLLDIEYLPFGAPALKLADIGVAMGITGTE</sequence>
<feature type="non-terminal residue" evidence="1">
    <location>
        <position position="1"/>
    </location>
</feature>
<dbReference type="Proteomes" id="UP001341281">
    <property type="component" value="Chromosome 07"/>
</dbReference>
<protein>
    <submittedName>
        <fullName evidence="1">Uncharacterized protein</fullName>
    </submittedName>
</protein>
<evidence type="ECO:0000313" key="1">
    <source>
        <dbReference type="EMBL" id="WVZ87306.1"/>
    </source>
</evidence>
<accession>A0AAQ3X6Q9</accession>